<dbReference type="Gene3D" id="1.10.540.10">
    <property type="entry name" value="Acyl-CoA dehydrogenase/oxidase, N-terminal domain"/>
    <property type="match status" value="1"/>
</dbReference>
<dbReference type="InterPro" id="IPR052161">
    <property type="entry name" value="Mycobact_Acyl-CoA_DH"/>
</dbReference>
<evidence type="ECO:0000256" key="5">
    <source>
        <dbReference type="ARBA" id="ARBA00023002"/>
    </source>
</evidence>
<sequence length="362" mass="39742">MDFRDSPAETAFRERLRSWLAGQSGTFPTSGEDYWQRQGEWHRSLYAAGFFGLSWPRKYGGRELPPVYDVILDEELARAGAPPRPSLGYLVQGLGRHGSEELRQRFLPGMLAGTERWCQGFSEPGAGSDLASLTTAAVRDGDEYVVHGHKIWTSYSDVADWCLLLARTDPDVPRHKGLSAFVVSMRQPGIEQRPLRMMNGVTNEFGQVLFDGARVPADQMVGSPGEGWALAMTVVGHEREPAELGYSARYGKLVRELAARAEGPPPAELAWAAVQTEMLRLHVRRRLSERLDGVVHGPEGSLDKLLMTWAEQSVGHAALAMGGTRDPELLSAYLYSRAQSVMGGTSQIQKNIIAARILGLGG</sequence>
<dbReference type="InterPro" id="IPR006091">
    <property type="entry name" value="Acyl-CoA_Oxase/DH_mid-dom"/>
</dbReference>
<dbReference type="Pfam" id="PF02770">
    <property type="entry name" value="Acyl-CoA_dh_M"/>
    <property type="match status" value="1"/>
</dbReference>
<feature type="domain" description="Acyl-CoA dehydrogenase/oxidase N-terminal" evidence="9">
    <location>
        <begin position="9"/>
        <end position="113"/>
    </location>
</feature>
<dbReference type="FunFam" id="2.40.110.10:FF:000011">
    <property type="entry name" value="Acyl-CoA dehydrogenase FadE34"/>
    <property type="match status" value="1"/>
</dbReference>
<feature type="domain" description="Acyl-CoA oxidase/dehydrogenase middle" evidence="8">
    <location>
        <begin position="118"/>
        <end position="211"/>
    </location>
</feature>
<keyword evidence="3 6" id="KW-0285">Flavoprotein</keyword>
<keyword evidence="4 6" id="KW-0274">FAD</keyword>
<dbReference type="InterPro" id="IPR009075">
    <property type="entry name" value="AcylCo_DH/oxidase_C"/>
</dbReference>
<dbReference type="Pfam" id="PF02771">
    <property type="entry name" value="Acyl-CoA_dh_N"/>
    <property type="match status" value="1"/>
</dbReference>
<evidence type="ECO:0000313" key="11">
    <source>
        <dbReference type="Proteomes" id="UP000669179"/>
    </source>
</evidence>
<evidence type="ECO:0000259" key="9">
    <source>
        <dbReference type="Pfam" id="PF02771"/>
    </source>
</evidence>
<name>A0A939P835_9ACTN</name>
<evidence type="ECO:0000256" key="2">
    <source>
        <dbReference type="ARBA" id="ARBA00009347"/>
    </source>
</evidence>
<dbReference type="InterPro" id="IPR013786">
    <property type="entry name" value="AcylCoA_DH/ox_N"/>
</dbReference>
<dbReference type="GO" id="GO:0050660">
    <property type="term" value="F:flavin adenine dinucleotide binding"/>
    <property type="evidence" value="ECO:0007669"/>
    <property type="project" value="InterPro"/>
</dbReference>
<dbReference type="RefSeq" id="WP_208255277.1">
    <property type="nucleotide sequence ID" value="NZ_JAGEOJ010000004.1"/>
</dbReference>
<dbReference type="Proteomes" id="UP000669179">
    <property type="component" value="Unassembled WGS sequence"/>
</dbReference>
<dbReference type="InterPro" id="IPR046373">
    <property type="entry name" value="Acyl-CoA_Oxase/DH_mid-dom_sf"/>
</dbReference>
<accession>A0A939P835</accession>
<comment type="cofactor">
    <cofactor evidence="1 6">
        <name>FAD</name>
        <dbReference type="ChEBI" id="CHEBI:57692"/>
    </cofactor>
</comment>
<protein>
    <submittedName>
        <fullName evidence="10">Acyl-CoA dehydrogenase family protein</fullName>
    </submittedName>
</protein>
<evidence type="ECO:0000256" key="3">
    <source>
        <dbReference type="ARBA" id="ARBA00022630"/>
    </source>
</evidence>
<dbReference type="Gene3D" id="1.20.140.10">
    <property type="entry name" value="Butyryl-CoA Dehydrogenase, subunit A, domain 3"/>
    <property type="match status" value="1"/>
</dbReference>
<comment type="caution">
    <text evidence="10">The sequence shown here is derived from an EMBL/GenBank/DDBJ whole genome shotgun (WGS) entry which is preliminary data.</text>
</comment>
<keyword evidence="11" id="KW-1185">Reference proteome</keyword>
<dbReference type="InterPro" id="IPR036250">
    <property type="entry name" value="AcylCo_DH-like_C"/>
</dbReference>
<evidence type="ECO:0000259" key="8">
    <source>
        <dbReference type="Pfam" id="PF02770"/>
    </source>
</evidence>
<evidence type="ECO:0000259" key="7">
    <source>
        <dbReference type="Pfam" id="PF00441"/>
    </source>
</evidence>
<dbReference type="GO" id="GO:0005886">
    <property type="term" value="C:plasma membrane"/>
    <property type="evidence" value="ECO:0007669"/>
    <property type="project" value="TreeGrafter"/>
</dbReference>
<dbReference type="EMBL" id="JAGEOJ010000004">
    <property type="protein sequence ID" value="MBO2447642.1"/>
    <property type="molecule type" value="Genomic_DNA"/>
</dbReference>
<evidence type="ECO:0000256" key="6">
    <source>
        <dbReference type="RuleBase" id="RU362125"/>
    </source>
</evidence>
<evidence type="ECO:0000256" key="1">
    <source>
        <dbReference type="ARBA" id="ARBA00001974"/>
    </source>
</evidence>
<evidence type="ECO:0000256" key="4">
    <source>
        <dbReference type="ARBA" id="ARBA00022827"/>
    </source>
</evidence>
<keyword evidence="5 6" id="KW-0560">Oxidoreductase</keyword>
<dbReference type="AlphaFoldDB" id="A0A939P835"/>
<dbReference type="InterPro" id="IPR037069">
    <property type="entry name" value="AcylCoA_DH/ox_N_sf"/>
</dbReference>
<dbReference type="SUPFAM" id="SSF56645">
    <property type="entry name" value="Acyl-CoA dehydrogenase NM domain-like"/>
    <property type="match status" value="1"/>
</dbReference>
<feature type="domain" description="Acyl-CoA dehydrogenase/oxidase C-terminal" evidence="7">
    <location>
        <begin position="226"/>
        <end position="358"/>
    </location>
</feature>
<dbReference type="Pfam" id="PF00441">
    <property type="entry name" value="Acyl-CoA_dh_1"/>
    <property type="match status" value="1"/>
</dbReference>
<dbReference type="PANTHER" id="PTHR43292:SF3">
    <property type="entry name" value="ACYL-COA DEHYDROGENASE FADE29"/>
    <property type="match status" value="1"/>
</dbReference>
<dbReference type="Gene3D" id="2.40.110.10">
    <property type="entry name" value="Butyryl-CoA Dehydrogenase, subunit A, domain 2"/>
    <property type="match status" value="1"/>
</dbReference>
<dbReference type="InterPro" id="IPR009100">
    <property type="entry name" value="AcylCoA_DH/oxidase_NM_dom_sf"/>
</dbReference>
<evidence type="ECO:0000313" key="10">
    <source>
        <dbReference type="EMBL" id="MBO2447642.1"/>
    </source>
</evidence>
<dbReference type="SUPFAM" id="SSF47203">
    <property type="entry name" value="Acyl-CoA dehydrogenase C-terminal domain-like"/>
    <property type="match status" value="1"/>
</dbReference>
<gene>
    <name evidence="10" type="ORF">J4573_11130</name>
</gene>
<organism evidence="10 11">
    <name type="scientific">Actinomadura barringtoniae</name>
    <dbReference type="NCBI Taxonomy" id="1427535"/>
    <lineage>
        <taxon>Bacteria</taxon>
        <taxon>Bacillati</taxon>
        <taxon>Actinomycetota</taxon>
        <taxon>Actinomycetes</taxon>
        <taxon>Streptosporangiales</taxon>
        <taxon>Thermomonosporaceae</taxon>
        <taxon>Actinomadura</taxon>
    </lineage>
</organism>
<dbReference type="GO" id="GO:0016627">
    <property type="term" value="F:oxidoreductase activity, acting on the CH-CH group of donors"/>
    <property type="evidence" value="ECO:0007669"/>
    <property type="project" value="InterPro"/>
</dbReference>
<proteinExistence type="inferred from homology"/>
<comment type="similarity">
    <text evidence="2 6">Belongs to the acyl-CoA dehydrogenase family.</text>
</comment>
<reference evidence="10" key="1">
    <citation type="submission" date="2021-03" db="EMBL/GenBank/DDBJ databases">
        <authorList>
            <person name="Kanchanasin P."/>
            <person name="Saeng-In P."/>
            <person name="Phongsopitanun W."/>
            <person name="Yuki M."/>
            <person name="Kudo T."/>
            <person name="Ohkuma M."/>
            <person name="Tanasupawat S."/>
        </authorList>
    </citation>
    <scope>NUCLEOTIDE SEQUENCE</scope>
    <source>
        <strain evidence="10">GKU 128</strain>
    </source>
</reference>
<dbReference type="PANTHER" id="PTHR43292">
    <property type="entry name" value="ACYL-COA DEHYDROGENASE"/>
    <property type="match status" value="1"/>
</dbReference>